<dbReference type="EMBL" id="CP054492">
    <property type="protein sequence ID" value="QOY51705.1"/>
    <property type="molecule type" value="Genomic_DNA"/>
</dbReference>
<dbReference type="AlphaFoldDB" id="A0A7S7RMT1"/>
<dbReference type="Proteomes" id="UP000593994">
    <property type="component" value="Chromosome"/>
</dbReference>
<evidence type="ECO:0000313" key="3">
    <source>
        <dbReference type="Proteomes" id="UP000593994"/>
    </source>
</evidence>
<organism evidence="2 3">
    <name type="scientific">Candidatus Sulfurimonas baltica</name>
    <dbReference type="NCBI Taxonomy" id="2740404"/>
    <lineage>
        <taxon>Bacteria</taxon>
        <taxon>Pseudomonadati</taxon>
        <taxon>Campylobacterota</taxon>
        <taxon>Epsilonproteobacteria</taxon>
        <taxon>Campylobacterales</taxon>
        <taxon>Sulfurimonadaceae</taxon>
        <taxon>Sulfurimonas</taxon>
    </lineage>
</organism>
<feature type="signal peptide" evidence="1">
    <location>
        <begin position="1"/>
        <end position="17"/>
    </location>
</feature>
<reference evidence="2 3" key="1">
    <citation type="submission" date="2020-05" db="EMBL/GenBank/DDBJ databases">
        <title>Sulfurimonas marisnigri, sp. nov., and Sulfurimonas baltica, sp. nov., manganese oxide reducing chemolithoautotrophs of the class Epsilonproteobacteria isolated from the pelagic redoxclines of the Black and Baltic Seas and emended description of the genus Sulfurimonas.</title>
        <authorList>
            <person name="Henkel J.V."/>
            <person name="Laudan C."/>
            <person name="Werner J."/>
            <person name="Neu T."/>
            <person name="Plewe S."/>
            <person name="Sproer C."/>
            <person name="Bunk B."/>
            <person name="Schulz-Vogt H.N."/>
        </authorList>
    </citation>
    <scope>NUCLEOTIDE SEQUENCE [LARGE SCALE GENOMIC DNA]</scope>
    <source>
        <strain evidence="2 3">GD2</strain>
    </source>
</reference>
<protein>
    <submittedName>
        <fullName evidence="2">LPP20 family lipoprotein</fullName>
    </submittedName>
</protein>
<proteinExistence type="predicted"/>
<keyword evidence="1" id="KW-0732">Signal</keyword>
<dbReference type="PROSITE" id="PS51257">
    <property type="entry name" value="PROKAR_LIPOPROTEIN"/>
    <property type="match status" value="1"/>
</dbReference>
<evidence type="ECO:0000313" key="2">
    <source>
        <dbReference type="EMBL" id="QOY51705.1"/>
    </source>
</evidence>
<dbReference type="RefSeq" id="WP_194369148.1">
    <property type="nucleotide sequence ID" value="NZ_CP054492.1"/>
</dbReference>
<feature type="chain" id="PRO_5032406457" evidence="1">
    <location>
        <begin position="18"/>
        <end position="329"/>
    </location>
</feature>
<accession>A0A7S7RMT1</accession>
<dbReference type="Gene3D" id="3.10.28.20">
    <property type="entry name" value="Acetamidase/Formamidase-like domains"/>
    <property type="match status" value="1"/>
</dbReference>
<keyword evidence="2" id="KW-0449">Lipoprotein</keyword>
<evidence type="ECO:0000256" key="1">
    <source>
        <dbReference type="SAM" id="SignalP"/>
    </source>
</evidence>
<dbReference type="KEGG" id="sbal:HUE88_11455"/>
<name>A0A7S7RMT1_9BACT</name>
<gene>
    <name evidence="2" type="ORF">HUE88_11455</name>
</gene>
<keyword evidence="3" id="KW-1185">Reference proteome</keyword>
<sequence>MKIAFLALLALLFVACGTPKPKVYPQWYKNRELQSAVKYEIIGYGNGNTIKDAEASAKEDIAQTLISKVHSSFTSTSTDDKTTSQAKLKVTSNLNLQNVKTIKQEQIDGLFYVALKYKNLDLAYRVKTTIGNFECTKQELNSYLLLTPLVKKLTDSLGCKLNFKLDRRNEAWYLKYKEYLFLLSDDEFEELYETNINDNFEFKSNKTVLTDGDSFYFTFNSKQDGYITLLNVYENGVVTLLQPSALIKNSIQIPSKDSANFFEAGLVKEGVNTYDLYVAIYTKEPLNMSRFEYANEDLASSELAYKFDELIELMNGYEYSSLLLRTRAK</sequence>